<protein>
    <recommendedName>
        <fullName evidence="3">Phage holin, LL-H family</fullName>
    </recommendedName>
</protein>
<dbReference type="RefSeq" id="WP_369705113.1">
    <property type="nucleotide sequence ID" value="NZ_JBGEWD010000014.1"/>
</dbReference>
<gene>
    <name evidence="1" type="ORF">AB8U03_13645</name>
</gene>
<reference evidence="1 2" key="1">
    <citation type="submission" date="2024-08" db="EMBL/GenBank/DDBJ databases">
        <title>Clostridium lapicellarii sp. nov., and Clostridium renhuaiense sp. nov., two species isolated from the mud in a fermentation cellar used for producing sauce-flavour Chinese liquors.</title>
        <authorList>
            <person name="Yang F."/>
            <person name="Wang H."/>
            <person name="Chen L.Q."/>
            <person name="Zhou N."/>
            <person name="Lu J.J."/>
            <person name="Pu X.X."/>
            <person name="Wan B."/>
            <person name="Wang L."/>
            <person name="Liu S.J."/>
        </authorList>
    </citation>
    <scope>NUCLEOTIDE SEQUENCE [LARGE SCALE GENOMIC DNA]</scope>
    <source>
        <strain evidence="1 2">MT-5</strain>
    </source>
</reference>
<dbReference type="EMBL" id="JBGEWD010000014">
    <property type="protein sequence ID" value="MEY8001220.1"/>
    <property type="molecule type" value="Genomic_DNA"/>
</dbReference>
<evidence type="ECO:0000313" key="1">
    <source>
        <dbReference type="EMBL" id="MEY8001220.1"/>
    </source>
</evidence>
<sequence length="132" mass="14552">MIDLAKEIITDVCYIGVTTIAGIATYYGKKFIDSKQGLIDKQQEALKQQIGDAQYQKDVDIAKRTVLAIEQEGKEFNWEGALKHSKATEIISRKTGLSSGDIYDIIKSVVSEINLDKKSLTQNTAAPNSAQK</sequence>
<comment type="caution">
    <text evidence="1">The sequence shown here is derived from an EMBL/GenBank/DDBJ whole genome shotgun (WGS) entry which is preliminary data.</text>
</comment>
<evidence type="ECO:0008006" key="3">
    <source>
        <dbReference type="Google" id="ProtNLM"/>
    </source>
</evidence>
<accession>A0ABV4BR12</accession>
<keyword evidence="2" id="KW-1185">Reference proteome</keyword>
<organism evidence="1 2">
    <name type="scientific">Clostridium moutaii</name>
    <dbReference type="NCBI Taxonomy" id="3240932"/>
    <lineage>
        <taxon>Bacteria</taxon>
        <taxon>Bacillati</taxon>
        <taxon>Bacillota</taxon>
        <taxon>Clostridia</taxon>
        <taxon>Eubacteriales</taxon>
        <taxon>Clostridiaceae</taxon>
        <taxon>Clostridium</taxon>
    </lineage>
</organism>
<dbReference type="Proteomes" id="UP001564657">
    <property type="component" value="Unassembled WGS sequence"/>
</dbReference>
<name>A0ABV4BR12_9CLOT</name>
<proteinExistence type="predicted"/>
<evidence type="ECO:0000313" key="2">
    <source>
        <dbReference type="Proteomes" id="UP001564657"/>
    </source>
</evidence>